<evidence type="ECO:0000313" key="14">
    <source>
        <dbReference type="EMBL" id="KQJ93460.1"/>
    </source>
</evidence>
<name>A0A0Q3F551_BRADI</name>
<dbReference type="InterPro" id="IPR023828">
    <property type="entry name" value="Peptidase_S8_Ser-AS"/>
</dbReference>
<feature type="region of interest" description="Disordered" evidence="9">
    <location>
        <begin position="358"/>
        <end position="384"/>
    </location>
</feature>
<dbReference type="PROSITE" id="PS51892">
    <property type="entry name" value="SUBTILASE"/>
    <property type="match status" value="1"/>
</dbReference>
<dbReference type="Proteomes" id="UP000008810">
    <property type="component" value="Chromosome 3"/>
</dbReference>
<keyword evidence="6" id="KW-0325">Glycoprotein</keyword>
<evidence type="ECO:0000256" key="9">
    <source>
        <dbReference type="SAM" id="MobiDB-lite"/>
    </source>
</evidence>
<feature type="region of interest" description="Disordered" evidence="9">
    <location>
        <begin position="190"/>
        <end position="217"/>
    </location>
</feature>
<keyword evidence="4 8" id="KW-0378">Hydrolase</keyword>
<evidence type="ECO:0000256" key="7">
    <source>
        <dbReference type="PIRSR" id="PIRSR615500-1"/>
    </source>
</evidence>
<feature type="domain" description="PA" evidence="12">
    <location>
        <begin position="392"/>
        <end position="462"/>
    </location>
</feature>
<dbReference type="Gramene" id="KQJ93460">
    <property type="protein sequence ID" value="KQJ93460"/>
    <property type="gene ID" value="BRADI_3g04690v3"/>
</dbReference>
<dbReference type="PROSITE" id="PS00138">
    <property type="entry name" value="SUBTILASE_SER"/>
    <property type="match status" value="1"/>
</dbReference>
<dbReference type="InterPro" id="IPR046450">
    <property type="entry name" value="PA_dom_sf"/>
</dbReference>
<dbReference type="InterPro" id="IPR041469">
    <property type="entry name" value="Subtilisin-like_FN3"/>
</dbReference>
<evidence type="ECO:0008006" key="17">
    <source>
        <dbReference type="Google" id="ProtNLM"/>
    </source>
</evidence>
<evidence type="ECO:0000259" key="12">
    <source>
        <dbReference type="Pfam" id="PF02225"/>
    </source>
</evidence>
<dbReference type="AlphaFoldDB" id="A0A0Q3F551"/>
<keyword evidence="2 8" id="KW-0645">Protease</keyword>
<keyword evidence="5 8" id="KW-0720">Serine protease</keyword>
<evidence type="ECO:0000256" key="3">
    <source>
        <dbReference type="ARBA" id="ARBA00022729"/>
    </source>
</evidence>
<dbReference type="CDD" id="cd04852">
    <property type="entry name" value="Peptidases_S8_3"/>
    <property type="match status" value="1"/>
</dbReference>
<dbReference type="InterPro" id="IPR045051">
    <property type="entry name" value="SBT"/>
</dbReference>
<dbReference type="ExpressionAtlas" id="A0A0Q3F551">
    <property type="expression patterns" value="baseline"/>
</dbReference>
<reference evidence="14 15" key="1">
    <citation type="journal article" date="2010" name="Nature">
        <title>Genome sequencing and analysis of the model grass Brachypodium distachyon.</title>
        <authorList>
            <consortium name="International Brachypodium Initiative"/>
        </authorList>
    </citation>
    <scope>NUCLEOTIDE SEQUENCE [LARGE SCALE GENOMIC DNA]</scope>
    <source>
        <strain evidence="14 15">Bd21</strain>
    </source>
</reference>
<dbReference type="FunFam" id="3.50.30.30:FF:000005">
    <property type="entry name" value="subtilisin-like protease SBT1.5"/>
    <property type="match status" value="1"/>
</dbReference>
<feature type="domain" description="Subtilisin-like protease fibronectin type-III" evidence="13">
    <location>
        <begin position="678"/>
        <end position="781"/>
    </location>
</feature>
<evidence type="ECO:0000256" key="6">
    <source>
        <dbReference type="ARBA" id="ARBA00023180"/>
    </source>
</evidence>
<feature type="active site" description="Charge relay system" evidence="7 8">
    <location>
        <position position="543"/>
    </location>
</feature>
<dbReference type="InterPro" id="IPR036852">
    <property type="entry name" value="Peptidase_S8/S53_dom_sf"/>
</dbReference>
<proteinExistence type="inferred from homology"/>
<evidence type="ECO:0000256" key="10">
    <source>
        <dbReference type="SAM" id="SignalP"/>
    </source>
</evidence>
<dbReference type="CDD" id="cd02120">
    <property type="entry name" value="PA_subtilisin_like"/>
    <property type="match status" value="1"/>
</dbReference>
<dbReference type="SUPFAM" id="SSF52025">
    <property type="entry name" value="PA domain"/>
    <property type="match status" value="1"/>
</dbReference>
<dbReference type="InterPro" id="IPR015500">
    <property type="entry name" value="Peptidase_S8_subtilisin-rel"/>
</dbReference>
<feature type="domain" description="Peptidase S8/S53" evidence="11">
    <location>
        <begin position="122"/>
        <end position="581"/>
    </location>
</feature>
<dbReference type="InterPro" id="IPR034197">
    <property type="entry name" value="Peptidases_S8_3"/>
</dbReference>
<dbReference type="Pfam" id="PF02225">
    <property type="entry name" value="PA"/>
    <property type="match status" value="1"/>
</dbReference>
<keyword evidence="16" id="KW-1185">Reference proteome</keyword>
<dbReference type="PANTHER" id="PTHR10795">
    <property type="entry name" value="PROPROTEIN CONVERTASE SUBTILISIN/KEXIN"/>
    <property type="match status" value="1"/>
</dbReference>
<feature type="active site" description="Charge relay system" evidence="7 8">
    <location>
        <position position="131"/>
    </location>
</feature>
<feature type="signal peptide" evidence="10">
    <location>
        <begin position="1"/>
        <end position="27"/>
    </location>
</feature>
<dbReference type="GO" id="GO:0004252">
    <property type="term" value="F:serine-type endopeptidase activity"/>
    <property type="evidence" value="ECO:0000318"/>
    <property type="project" value="GO_Central"/>
</dbReference>
<dbReference type="KEGG" id="bdi:100839099"/>
<reference evidence="15" key="3">
    <citation type="submission" date="2018-08" db="UniProtKB">
        <authorList>
            <consortium name="EnsemblPlants"/>
        </authorList>
    </citation>
    <scope>IDENTIFICATION</scope>
    <source>
        <strain evidence="15">cv. Bd21</strain>
    </source>
</reference>
<dbReference type="FunFam" id="3.40.50.200:FF:000006">
    <property type="entry name" value="Subtilisin-like protease SBT1.5"/>
    <property type="match status" value="1"/>
</dbReference>
<feature type="chain" id="PRO_5043129077" description="Subtilisin-like protease" evidence="10">
    <location>
        <begin position="28"/>
        <end position="787"/>
    </location>
</feature>
<evidence type="ECO:0000313" key="16">
    <source>
        <dbReference type="Proteomes" id="UP000008810"/>
    </source>
</evidence>
<evidence type="ECO:0000259" key="13">
    <source>
        <dbReference type="Pfam" id="PF17766"/>
    </source>
</evidence>
<accession>A0A0Q3F551</accession>
<dbReference type="Pfam" id="PF00082">
    <property type="entry name" value="Peptidase_S8"/>
    <property type="match status" value="1"/>
</dbReference>
<dbReference type="PRINTS" id="PR00723">
    <property type="entry name" value="SUBTILISIN"/>
</dbReference>
<dbReference type="InterPro" id="IPR003137">
    <property type="entry name" value="PA_domain"/>
</dbReference>
<keyword evidence="3 10" id="KW-0732">Signal</keyword>
<organism evidence="14">
    <name type="scientific">Brachypodium distachyon</name>
    <name type="common">Purple false brome</name>
    <name type="synonym">Trachynia distachya</name>
    <dbReference type="NCBI Taxonomy" id="15368"/>
    <lineage>
        <taxon>Eukaryota</taxon>
        <taxon>Viridiplantae</taxon>
        <taxon>Streptophyta</taxon>
        <taxon>Embryophyta</taxon>
        <taxon>Tracheophyta</taxon>
        <taxon>Spermatophyta</taxon>
        <taxon>Magnoliopsida</taxon>
        <taxon>Liliopsida</taxon>
        <taxon>Poales</taxon>
        <taxon>Poaceae</taxon>
        <taxon>BOP clade</taxon>
        <taxon>Pooideae</taxon>
        <taxon>Stipodae</taxon>
        <taxon>Brachypodieae</taxon>
        <taxon>Brachypodium</taxon>
    </lineage>
</organism>
<dbReference type="GeneID" id="100839099"/>
<evidence type="ECO:0000256" key="1">
    <source>
        <dbReference type="ARBA" id="ARBA00011073"/>
    </source>
</evidence>
<dbReference type="Gene3D" id="3.40.50.200">
    <property type="entry name" value="Peptidase S8/S53 domain"/>
    <property type="match status" value="1"/>
</dbReference>
<dbReference type="GO" id="GO:0006508">
    <property type="term" value="P:proteolysis"/>
    <property type="evidence" value="ECO:0007669"/>
    <property type="project" value="UniProtKB-KW"/>
</dbReference>
<dbReference type="Pfam" id="PF17766">
    <property type="entry name" value="fn3_6"/>
    <property type="match status" value="1"/>
</dbReference>
<dbReference type="SUPFAM" id="SSF52743">
    <property type="entry name" value="Subtilisin-like"/>
    <property type="match status" value="1"/>
</dbReference>
<evidence type="ECO:0000256" key="5">
    <source>
        <dbReference type="ARBA" id="ARBA00022825"/>
    </source>
</evidence>
<comment type="similarity">
    <text evidence="1 8">Belongs to the peptidase S8 family.</text>
</comment>
<evidence type="ECO:0000256" key="2">
    <source>
        <dbReference type="ARBA" id="ARBA00022670"/>
    </source>
</evidence>
<evidence type="ECO:0000256" key="4">
    <source>
        <dbReference type="ARBA" id="ARBA00022801"/>
    </source>
</evidence>
<evidence type="ECO:0000313" key="15">
    <source>
        <dbReference type="EnsemblPlants" id="KQJ93460"/>
    </source>
</evidence>
<dbReference type="EnsemblPlants" id="KQJ93460">
    <property type="protein sequence ID" value="KQJ93460"/>
    <property type="gene ID" value="BRADI_3g04690v3"/>
</dbReference>
<dbReference type="EMBL" id="CM000882">
    <property type="protein sequence ID" value="KQJ93460.1"/>
    <property type="molecule type" value="Genomic_DNA"/>
</dbReference>
<dbReference type="Gene3D" id="2.60.40.2310">
    <property type="match status" value="1"/>
</dbReference>
<feature type="compositionally biased region" description="Polar residues" evidence="9">
    <location>
        <begin position="190"/>
        <end position="202"/>
    </location>
</feature>
<dbReference type="Gene3D" id="3.50.30.30">
    <property type="match status" value="1"/>
</dbReference>
<dbReference type="RefSeq" id="XP_003570964.1">
    <property type="nucleotide sequence ID" value="XM_003570916.4"/>
</dbReference>
<dbReference type="OrthoDB" id="10256524at2759"/>
<dbReference type="InterPro" id="IPR000209">
    <property type="entry name" value="Peptidase_S8/S53_dom"/>
</dbReference>
<evidence type="ECO:0000256" key="8">
    <source>
        <dbReference type="PROSITE-ProRule" id="PRU01240"/>
    </source>
</evidence>
<feature type="active site" description="Charge relay system" evidence="7 8">
    <location>
        <position position="210"/>
    </location>
</feature>
<gene>
    <name evidence="15" type="primary">LOC100839099</name>
    <name evidence="14" type="ORF">BRADI_3g04690v3</name>
</gene>
<protein>
    <recommendedName>
        <fullName evidence="17">Subtilisin-like protease</fullName>
    </recommendedName>
</protein>
<dbReference type="FunCoup" id="A0A0Q3F551">
    <property type="interactions" value="1"/>
</dbReference>
<reference evidence="14" key="2">
    <citation type="submission" date="2017-06" db="EMBL/GenBank/DDBJ databases">
        <title>WGS assembly of Brachypodium distachyon.</title>
        <authorList>
            <consortium name="The International Brachypodium Initiative"/>
            <person name="Lucas S."/>
            <person name="Harmon-Smith M."/>
            <person name="Lail K."/>
            <person name="Tice H."/>
            <person name="Grimwood J."/>
            <person name="Bruce D."/>
            <person name="Barry K."/>
            <person name="Shu S."/>
            <person name="Lindquist E."/>
            <person name="Wang M."/>
            <person name="Pitluck S."/>
            <person name="Vogel J.P."/>
            <person name="Garvin D.F."/>
            <person name="Mockler T.C."/>
            <person name="Schmutz J."/>
            <person name="Rokhsar D."/>
            <person name="Bevan M.W."/>
        </authorList>
    </citation>
    <scope>NUCLEOTIDE SEQUENCE</scope>
    <source>
        <strain evidence="14">Bd21</strain>
    </source>
</reference>
<dbReference type="GO" id="GO:0005576">
    <property type="term" value="C:extracellular region"/>
    <property type="evidence" value="ECO:0000318"/>
    <property type="project" value="GO_Central"/>
</dbReference>
<evidence type="ECO:0000259" key="11">
    <source>
        <dbReference type="Pfam" id="PF00082"/>
    </source>
</evidence>
<sequence length="787" mass="82679">MGRGSGRVLLLLALALFLTLQITPASAVPKGYCVFFDDLASSSSLLNGLTQVYSVLYRLDAISAIGLLIEETLVPDLLKLDRVVAVIPDKLYKPQTTHSWEFLGLESGGKRNPEWEQATKYGQGVIIANVDTGVSPTSASFRNDGLMVDPSKWRHRDTCDAGNDPTFQCNNKLIGARFFSKAVQVESLHHGNSSRLNRTDLNSPRDHDGHGTHTLSTAGGGFVDGAGAFGHGAGTAKGGSPRARVASYKACFLPNACSGIDILKAVVTAVDDGVDVLSLSLGEPPAHYITGLMELGALYAVRKGVVVVAAAGNDGPEPGSVTNVAPWMFTVGASTMDRDFPALVTFRVTTTNTTKTIKGRSLSDSTVPAGQEHPMISGEKASATESTKNSTLCLPGSLDQAKVKGKIVVCTRGVNGRMQKGQVVKEAGGIGMVLCNDESSGDSTDADPHVIPAAHCSFSQCKDLLTYLQSESPVGDITAMDAELGVKPAPVMAAFSSRGPNTITPQILKPDITAPGVGVIAAYGELEATATDLPSYNILSGTSMACPHVAGIAGLLKTKYPEWSPAMIKSAIMTTADNYSQIQEETGAAATPLGFGAGHVNPLKALDPGLVYDTTLGEYASFLCATSTKPSQAQTLTGILGLAAGGLLRLPFPLFSRLLSLLLDISPFQCSSSFRPEDLNYPSIAAVCLSPGTPVTVKRRVKNVLDATTTTPRLYAVAVVPPAGIKVTVEPGTLSFGEMYEEKVFSVKMEVYDAALAADYVFGSIEWSDSDGKHRVRSPVAATTKCA</sequence>